<dbReference type="OrthoDB" id="107033at2157"/>
<keyword evidence="7" id="KW-1185">Reference proteome</keyword>
<name>A0A1I4R7U6_9EURY</name>
<gene>
    <name evidence="6" type="ORF">SAMN04488696_1415</name>
</gene>
<evidence type="ECO:0000313" key="6">
    <source>
        <dbReference type="EMBL" id="SFM48289.1"/>
    </source>
</evidence>
<dbReference type="InterPro" id="IPR008571">
    <property type="entry name" value="HerA-like"/>
</dbReference>
<dbReference type="GO" id="GO:0043139">
    <property type="term" value="F:5'-3' DNA helicase activity"/>
    <property type="evidence" value="ECO:0007669"/>
    <property type="project" value="UniProtKB-EC"/>
</dbReference>
<comment type="catalytic activity">
    <reaction evidence="3">
        <text>ATP + H2O = ADP + phosphate + H(+)</text>
        <dbReference type="Rhea" id="RHEA:13065"/>
        <dbReference type="ChEBI" id="CHEBI:15377"/>
        <dbReference type="ChEBI" id="CHEBI:15378"/>
        <dbReference type="ChEBI" id="CHEBI:30616"/>
        <dbReference type="ChEBI" id="CHEBI:43474"/>
        <dbReference type="ChEBI" id="CHEBI:456216"/>
        <dbReference type="EC" id="5.6.2.3"/>
    </reaction>
</comment>
<dbReference type="AlphaFoldDB" id="A0A1I4R7U6"/>
<dbReference type="GO" id="GO:0043138">
    <property type="term" value="F:3'-5' DNA helicase activity"/>
    <property type="evidence" value="ECO:0007669"/>
    <property type="project" value="UniProtKB-EC"/>
</dbReference>
<feature type="domain" description="Helicase HerA central" evidence="5">
    <location>
        <begin position="36"/>
        <end position="260"/>
    </location>
</feature>
<sequence>MSSSLDAGISKHQYVLGGNGEEVLLYMGRYLARDRSSGSHVSLDVNRPHAVFIAGKRGYGKSYTMGVLMEGLMLLPDGIREGVASVVIDTMGIFWTLGKSNDVQNKMINEWELEPKGFDADIFVPAGSVSSYEKRNIDVRPLSIPISQIDGYEWCRLFSIDAVSSPGVLIIRTIEDLRAEGDFSFEDIIDSIIDDERSDVVTKSAVENHFRTASSWGVFAERSQGIEEMVKGGSTSVIDVSTIRSEAVRSALVGSIARSIYHLRLEARRSFERVMMGDQDVDQGIPMVWLFIDEAQQFLPSKGRTLASDILLNEWLKQGRQPGLSLVLATQRPSSIHPDVLSQSDIVICHRLTSQDDISVLESVRPTYMKDNFGDSIMKMGSEKGAAFVVDDNTEASHIIRMRPRLSWHGGDDPSIIF</sequence>
<evidence type="ECO:0000259" key="5">
    <source>
        <dbReference type="Pfam" id="PF01935"/>
    </source>
</evidence>
<protein>
    <recommendedName>
        <fullName evidence="5">Helicase HerA central domain-containing protein</fullName>
    </recommendedName>
</protein>
<dbReference type="RefSeq" id="WP_091935253.1">
    <property type="nucleotide sequence ID" value="NZ_FOUJ01000002.1"/>
</dbReference>
<dbReference type="EMBL" id="FOUJ01000002">
    <property type="protein sequence ID" value="SFM48289.1"/>
    <property type="molecule type" value="Genomic_DNA"/>
</dbReference>
<reference evidence="7" key="1">
    <citation type="submission" date="2016-10" db="EMBL/GenBank/DDBJ databases">
        <authorList>
            <person name="Varghese N."/>
            <person name="Submissions S."/>
        </authorList>
    </citation>
    <scope>NUCLEOTIDE SEQUENCE [LARGE SCALE GENOMIC DNA]</scope>
    <source>
        <strain evidence="7">Mob M</strain>
    </source>
</reference>
<dbReference type="SUPFAM" id="SSF52540">
    <property type="entry name" value="P-loop containing nucleoside triphosphate hydrolases"/>
    <property type="match status" value="1"/>
</dbReference>
<dbReference type="InterPro" id="IPR027417">
    <property type="entry name" value="P-loop_NTPase"/>
</dbReference>
<dbReference type="InterPro" id="IPR002789">
    <property type="entry name" value="HerA_central"/>
</dbReference>
<comment type="catalytic activity">
    <reaction evidence="4">
        <text>ATP + H2O = ADP + phosphate + H(+)</text>
        <dbReference type="Rhea" id="RHEA:13065"/>
        <dbReference type="ChEBI" id="CHEBI:15377"/>
        <dbReference type="ChEBI" id="CHEBI:15378"/>
        <dbReference type="ChEBI" id="CHEBI:30616"/>
        <dbReference type="ChEBI" id="CHEBI:43474"/>
        <dbReference type="ChEBI" id="CHEBI:456216"/>
        <dbReference type="EC" id="5.6.2.4"/>
    </reaction>
</comment>
<dbReference type="Gene3D" id="3.40.50.300">
    <property type="entry name" value="P-loop containing nucleotide triphosphate hydrolases"/>
    <property type="match status" value="2"/>
</dbReference>
<comment type="catalytic activity">
    <reaction evidence="2">
        <text>Couples ATP hydrolysis with the unwinding of duplex DNA by translocating in the 3'-5' direction.</text>
        <dbReference type="EC" id="5.6.2.4"/>
    </reaction>
</comment>
<dbReference type="Pfam" id="PF01935">
    <property type="entry name" value="DUF87"/>
    <property type="match status" value="1"/>
</dbReference>
<dbReference type="PANTHER" id="PTHR42957">
    <property type="entry name" value="HELICASE MJ1565-RELATED"/>
    <property type="match status" value="1"/>
</dbReference>
<evidence type="ECO:0000256" key="1">
    <source>
        <dbReference type="ARBA" id="ARBA00007816"/>
    </source>
</evidence>
<dbReference type="PANTHER" id="PTHR42957:SF1">
    <property type="entry name" value="HELICASE MJ1565-RELATED"/>
    <property type="match status" value="1"/>
</dbReference>
<evidence type="ECO:0000256" key="3">
    <source>
        <dbReference type="ARBA" id="ARBA00048954"/>
    </source>
</evidence>
<dbReference type="Proteomes" id="UP000198535">
    <property type="component" value="Unassembled WGS sequence"/>
</dbReference>
<evidence type="ECO:0000313" key="7">
    <source>
        <dbReference type="Proteomes" id="UP000198535"/>
    </source>
</evidence>
<organism evidence="6 7">
    <name type="scientific">Methanolobus profundi</name>
    <dbReference type="NCBI Taxonomy" id="487685"/>
    <lineage>
        <taxon>Archaea</taxon>
        <taxon>Methanobacteriati</taxon>
        <taxon>Methanobacteriota</taxon>
        <taxon>Stenosarchaea group</taxon>
        <taxon>Methanomicrobia</taxon>
        <taxon>Methanosarcinales</taxon>
        <taxon>Methanosarcinaceae</taxon>
        <taxon>Methanolobus</taxon>
    </lineage>
</organism>
<evidence type="ECO:0000256" key="4">
    <source>
        <dbReference type="ARBA" id="ARBA00048988"/>
    </source>
</evidence>
<dbReference type="STRING" id="487685.SAMN04488696_1415"/>
<proteinExistence type="inferred from homology"/>
<comment type="similarity">
    <text evidence="1">Belongs to the HerA family.</text>
</comment>
<evidence type="ECO:0000256" key="2">
    <source>
        <dbReference type="ARBA" id="ARBA00034617"/>
    </source>
</evidence>
<accession>A0A1I4R7U6</accession>